<evidence type="ECO:0000313" key="1">
    <source>
        <dbReference type="EMBL" id="CCD16234.1"/>
    </source>
</evidence>
<reference evidence="2" key="1">
    <citation type="submission" date="2011-07" db="EMBL/GenBank/DDBJ databases">
        <title>Divergent evolution of antigenic variation in African trypanosomes.</title>
        <authorList>
            <person name="Jackson A.P."/>
            <person name="Berry A."/>
            <person name="Allison H.C."/>
            <person name="Burton P."/>
            <person name="Anderson J."/>
            <person name="Aslett M."/>
            <person name="Brown R."/>
            <person name="Corton N."/>
            <person name="Harris D."/>
            <person name="Hauser H."/>
            <person name="Gamble J."/>
            <person name="Gilderthorp R."/>
            <person name="McQuillan J."/>
            <person name="Quail M.A."/>
            <person name="Sanders M."/>
            <person name="Van Tonder A."/>
            <person name="Ginger M.L."/>
            <person name="Donelson J.E."/>
            <person name="Field M.C."/>
            <person name="Barry J.D."/>
            <person name="Berriman M."/>
            <person name="Hertz-Fowler C."/>
        </authorList>
    </citation>
    <scope>NUCLEOTIDE SEQUENCE [LARGE SCALE GENOMIC DNA]</scope>
    <source>
        <strain evidence="2">IL3000</strain>
    </source>
</reference>
<dbReference type="VEuPathDB" id="TriTrypDB:TcIL3000_0_11820"/>
<proteinExistence type="predicted"/>
<gene>
    <name evidence="1" type="ORF">TCIL3000_0_11820</name>
</gene>
<evidence type="ECO:0000313" key="2">
    <source>
        <dbReference type="Proteomes" id="UP000000702"/>
    </source>
</evidence>
<name>F9WG04_TRYCI</name>
<reference evidence="1 2" key="2">
    <citation type="journal article" date="2012" name="Proc. Natl. Acad. Sci. U.S.A.">
        <title>Antigenic diversity is generated by distinct evolutionary mechanisms in African trypanosome species.</title>
        <authorList>
            <person name="Jackson A.P."/>
            <person name="Berry A."/>
            <person name="Aslett M."/>
            <person name="Allison H.C."/>
            <person name="Burton P."/>
            <person name="Vavrova-Anderson J."/>
            <person name="Brown R."/>
            <person name="Browne H."/>
            <person name="Corton N."/>
            <person name="Hauser H."/>
            <person name="Gamble J."/>
            <person name="Gilderthorp R."/>
            <person name="Marcello L."/>
            <person name="McQuillan J."/>
            <person name="Otto T.D."/>
            <person name="Quail M.A."/>
            <person name="Sanders M.J."/>
            <person name="van Tonder A."/>
            <person name="Ginger M.L."/>
            <person name="Field M.C."/>
            <person name="Barry J.D."/>
            <person name="Hertz-Fowler C."/>
            <person name="Berriman M."/>
        </authorList>
    </citation>
    <scope>NUCLEOTIDE SEQUENCE [LARGE SCALE GENOMIC DNA]</scope>
    <source>
        <strain evidence="1 2">IL3000</strain>
    </source>
</reference>
<keyword evidence="2" id="KW-1185">Reference proteome</keyword>
<accession>F9WG04</accession>
<dbReference type="Proteomes" id="UP000000702">
    <property type="component" value="Unassembled WGS sequence"/>
</dbReference>
<organism evidence="1 2">
    <name type="scientific">Trypanosoma congolense (strain IL3000)</name>
    <dbReference type="NCBI Taxonomy" id="1068625"/>
    <lineage>
        <taxon>Eukaryota</taxon>
        <taxon>Discoba</taxon>
        <taxon>Euglenozoa</taxon>
        <taxon>Kinetoplastea</taxon>
        <taxon>Metakinetoplastina</taxon>
        <taxon>Trypanosomatida</taxon>
        <taxon>Trypanosomatidae</taxon>
        <taxon>Trypanosoma</taxon>
        <taxon>Nannomonas</taxon>
    </lineage>
</organism>
<dbReference type="AlphaFoldDB" id="F9WG04"/>
<dbReference type="EMBL" id="CAEQ01002211">
    <property type="protein sequence ID" value="CCD16234.1"/>
    <property type="molecule type" value="Genomic_DNA"/>
</dbReference>
<comment type="caution">
    <text evidence="1">The sequence shown here is derived from an EMBL/GenBank/DDBJ whole genome shotgun (WGS) entry which is preliminary data.</text>
</comment>
<protein>
    <submittedName>
        <fullName evidence="1">WGS project CAEQ00000000 data, annotated contig 447</fullName>
    </submittedName>
</protein>
<sequence length="184" mass="20245">MSLTCHGKGYGAPFKPLLVSVKGCTTWQATCVRWGNKSYCALGTQNHLVRKLPELHLKDGLGAVSAKIPRSLFRRIGCTRVAPRLIISKPIPHSLILRLAKPTESRVLSSTTLVLRDAASNLQAVRGSQLSASPYRRSFQRRCQMEPAALRQKGNKAPTAAIQRLGHSATHLNEALTRKERKGM</sequence>